<evidence type="ECO:0000256" key="3">
    <source>
        <dbReference type="ARBA" id="ARBA00023125"/>
    </source>
</evidence>
<sequence length="375" mass="42837">MGRRKTKLALELIQDDKARKVTFRKRKNGLFKKAFELTTLCDVKVCTIVYEKKSEGKLAPPQTFPAKFEEVKEIIDKYKSNSSKIKKVQNLADFYATQTMQVKKEIVKLRTKSYEEKYPTWDDRLNEYSLDQMQELLNNLEAKIQAAHKIHNMMMIDSKKPAIQDYIPPMALVQSNLDPPFLSMVDDQNPSNYGSMGMSESGWDQFASASTSWANNNIQYAPSNVSDYKGTTSIWDYDLFGIDAVPLQYGNMEEKPTFYNNNPMQPPYMHDPILSSAATTSQVEQQQLSVEHALDVPPINVAYDEPLSLSLQPSHTDCPVSAASFSFEYQQFATSSQSESQSQSQSQSQSYVDDQVRMLYDSMFQFKQNNVSTYK</sequence>
<dbReference type="PROSITE" id="PS50066">
    <property type="entry name" value="MADS_BOX_2"/>
    <property type="match status" value="1"/>
</dbReference>
<dbReference type="InterPro" id="IPR033897">
    <property type="entry name" value="SRF-like_MADS-box"/>
</dbReference>
<keyword evidence="8" id="KW-1185">Reference proteome</keyword>
<evidence type="ECO:0000256" key="1">
    <source>
        <dbReference type="ARBA" id="ARBA00004123"/>
    </source>
</evidence>
<reference evidence="7 8" key="1">
    <citation type="journal article" date="2013" name="Nat. Genet.">
        <title>The high-quality draft genome of peach (Prunus persica) identifies unique patterns of genetic diversity, domestication and genome evolution.</title>
        <authorList>
            <consortium name="International Peach Genome Initiative"/>
            <person name="Verde I."/>
            <person name="Abbott A.G."/>
            <person name="Scalabrin S."/>
            <person name="Jung S."/>
            <person name="Shu S."/>
            <person name="Marroni F."/>
            <person name="Zhebentyayeva T."/>
            <person name="Dettori M.T."/>
            <person name="Grimwood J."/>
            <person name="Cattonaro F."/>
            <person name="Zuccolo A."/>
            <person name="Rossini L."/>
            <person name="Jenkins J."/>
            <person name="Vendramin E."/>
            <person name="Meisel L.A."/>
            <person name="Decroocq V."/>
            <person name="Sosinski B."/>
            <person name="Prochnik S."/>
            <person name="Mitros T."/>
            <person name="Policriti A."/>
            <person name="Cipriani G."/>
            <person name="Dondini L."/>
            <person name="Ficklin S."/>
            <person name="Goodstein D.M."/>
            <person name="Xuan P."/>
            <person name="Del Fabbro C."/>
            <person name="Aramini V."/>
            <person name="Copetti D."/>
            <person name="Gonzalez S."/>
            <person name="Horner D.S."/>
            <person name="Falchi R."/>
            <person name="Lucas S."/>
            <person name="Mica E."/>
            <person name="Maldonado J."/>
            <person name="Lazzari B."/>
            <person name="Bielenberg D."/>
            <person name="Pirona R."/>
            <person name="Miculan M."/>
            <person name="Barakat A."/>
            <person name="Testolin R."/>
            <person name="Stella A."/>
            <person name="Tartarini S."/>
            <person name="Tonutti P."/>
            <person name="Arus P."/>
            <person name="Orellana A."/>
            <person name="Wells C."/>
            <person name="Main D."/>
            <person name="Vizzotto G."/>
            <person name="Silva H."/>
            <person name="Salamini F."/>
            <person name="Schmutz J."/>
            <person name="Morgante M."/>
            <person name="Rokhsar D.S."/>
        </authorList>
    </citation>
    <scope>NUCLEOTIDE SEQUENCE [LARGE SCALE GENOMIC DNA]</scope>
    <source>
        <strain evidence="8">cv. Nemared</strain>
    </source>
</reference>
<evidence type="ECO:0000313" key="8">
    <source>
        <dbReference type="Proteomes" id="UP000006882"/>
    </source>
</evidence>
<evidence type="ECO:0000256" key="2">
    <source>
        <dbReference type="ARBA" id="ARBA00023015"/>
    </source>
</evidence>
<evidence type="ECO:0000313" key="7">
    <source>
        <dbReference type="EMBL" id="ONI19935.1"/>
    </source>
</evidence>
<name>A0A251QB97_PRUPE</name>
<dbReference type="InterPro" id="IPR002100">
    <property type="entry name" value="TF_MADSbox"/>
</dbReference>
<protein>
    <recommendedName>
        <fullName evidence="6">MADS-box domain-containing protein</fullName>
    </recommendedName>
</protein>
<dbReference type="AlphaFoldDB" id="A0A251QB97"/>
<dbReference type="PRINTS" id="PR00404">
    <property type="entry name" value="MADSDOMAIN"/>
</dbReference>
<dbReference type="GO" id="GO:0000981">
    <property type="term" value="F:DNA-binding transcription factor activity, RNA polymerase II-specific"/>
    <property type="evidence" value="ECO:0000318"/>
    <property type="project" value="GO_Central"/>
</dbReference>
<dbReference type="Gene3D" id="3.40.1810.10">
    <property type="entry name" value="Transcription factor, MADS-box"/>
    <property type="match status" value="1"/>
</dbReference>
<dbReference type="InterPro" id="IPR036879">
    <property type="entry name" value="TF_MADSbox_sf"/>
</dbReference>
<dbReference type="InterPro" id="IPR050142">
    <property type="entry name" value="MADS-box/MEF2_TF"/>
</dbReference>
<dbReference type="GO" id="GO:0000978">
    <property type="term" value="F:RNA polymerase II cis-regulatory region sequence-specific DNA binding"/>
    <property type="evidence" value="ECO:0000318"/>
    <property type="project" value="GO_Central"/>
</dbReference>
<dbReference type="STRING" id="3760.A0A251QB97"/>
<keyword evidence="5" id="KW-0539">Nucleus</keyword>
<dbReference type="OrthoDB" id="601557at2759"/>
<comment type="subcellular location">
    <subcellularLocation>
        <location evidence="1">Nucleus</location>
    </subcellularLocation>
</comment>
<dbReference type="SUPFAM" id="SSF55455">
    <property type="entry name" value="SRF-like"/>
    <property type="match status" value="1"/>
</dbReference>
<dbReference type="SMART" id="SM00432">
    <property type="entry name" value="MADS"/>
    <property type="match status" value="1"/>
</dbReference>
<dbReference type="PANTHER" id="PTHR48019">
    <property type="entry name" value="SERUM RESPONSE FACTOR HOMOLOG"/>
    <property type="match status" value="1"/>
</dbReference>
<proteinExistence type="predicted"/>
<dbReference type="SMR" id="A0A251QB97"/>
<dbReference type="GO" id="GO:0046983">
    <property type="term" value="F:protein dimerization activity"/>
    <property type="evidence" value="ECO:0007669"/>
    <property type="project" value="InterPro"/>
</dbReference>
<evidence type="ECO:0000259" key="6">
    <source>
        <dbReference type="PROSITE" id="PS50066"/>
    </source>
</evidence>
<dbReference type="CDD" id="cd00266">
    <property type="entry name" value="MADS_SRF_like"/>
    <property type="match status" value="1"/>
</dbReference>
<dbReference type="eggNOG" id="KOG0014">
    <property type="taxonomic scope" value="Eukaryota"/>
</dbReference>
<keyword evidence="3" id="KW-0238">DNA-binding</keyword>
<dbReference type="GO" id="GO:0005634">
    <property type="term" value="C:nucleus"/>
    <property type="evidence" value="ECO:0007669"/>
    <property type="project" value="UniProtKB-SubCell"/>
</dbReference>
<feature type="domain" description="MADS-box" evidence="6">
    <location>
        <begin position="3"/>
        <end position="50"/>
    </location>
</feature>
<gene>
    <name evidence="7" type="ORF">PRUPE_3G306000</name>
</gene>
<dbReference type="GO" id="GO:0006357">
    <property type="term" value="P:regulation of transcription by RNA polymerase II"/>
    <property type="evidence" value="ECO:0000318"/>
    <property type="project" value="GO_Central"/>
</dbReference>
<keyword evidence="2" id="KW-0805">Transcription regulation</keyword>
<accession>A0A251QB97</accession>
<keyword evidence="4" id="KW-0804">Transcription</keyword>
<evidence type="ECO:0000256" key="4">
    <source>
        <dbReference type="ARBA" id="ARBA00023163"/>
    </source>
</evidence>
<dbReference type="EMBL" id="CM007653">
    <property type="protein sequence ID" value="ONI19935.1"/>
    <property type="molecule type" value="Genomic_DNA"/>
</dbReference>
<dbReference type="Proteomes" id="UP000006882">
    <property type="component" value="Chromosome G3"/>
</dbReference>
<dbReference type="GO" id="GO:0045944">
    <property type="term" value="P:positive regulation of transcription by RNA polymerase II"/>
    <property type="evidence" value="ECO:0007669"/>
    <property type="project" value="InterPro"/>
</dbReference>
<dbReference type="Pfam" id="PF00319">
    <property type="entry name" value="SRF-TF"/>
    <property type="match status" value="1"/>
</dbReference>
<dbReference type="Gramene" id="ONI19935">
    <property type="protein sequence ID" value="ONI19935"/>
    <property type="gene ID" value="PRUPE_3G306000"/>
</dbReference>
<organism evidence="7 8">
    <name type="scientific">Prunus persica</name>
    <name type="common">Peach</name>
    <name type="synonym">Amygdalus persica</name>
    <dbReference type="NCBI Taxonomy" id="3760"/>
    <lineage>
        <taxon>Eukaryota</taxon>
        <taxon>Viridiplantae</taxon>
        <taxon>Streptophyta</taxon>
        <taxon>Embryophyta</taxon>
        <taxon>Tracheophyta</taxon>
        <taxon>Spermatophyta</taxon>
        <taxon>Magnoliopsida</taxon>
        <taxon>eudicotyledons</taxon>
        <taxon>Gunneridae</taxon>
        <taxon>Pentapetalae</taxon>
        <taxon>rosids</taxon>
        <taxon>fabids</taxon>
        <taxon>Rosales</taxon>
        <taxon>Rosaceae</taxon>
        <taxon>Amygdaloideae</taxon>
        <taxon>Amygdaleae</taxon>
        <taxon>Prunus</taxon>
    </lineage>
</organism>
<evidence type="ECO:0000256" key="5">
    <source>
        <dbReference type="ARBA" id="ARBA00023242"/>
    </source>
</evidence>